<dbReference type="AlphaFoldDB" id="A0A9Q0QVQ2"/>
<evidence type="ECO:0000256" key="1">
    <source>
        <dbReference type="ARBA" id="ARBA00004123"/>
    </source>
</evidence>
<reference evidence="10" key="1">
    <citation type="journal article" date="2023" name="Plant J.">
        <title>The genome of the king protea, Protea cynaroides.</title>
        <authorList>
            <person name="Chang J."/>
            <person name="Duong T.A."/>
            <person name="Schoeman C."/>
            <person name="Ma X."/>
            <person name="Roodt D."/>
            <person name="Barker N."/>
            <person name="Li Z."/>
            <person name="Van de Peer Y."/>
            <person name="Mizrachi E."/>
        </authorList>
    </citation>
    <scope>NUCLEOTIDE SEQUENCE</scope>
    <source>
        <tissue evidence="10">Young leaves</tissue>
    </source>
</reference>
<comment type="similarity">
    <text evidence="8">Belongs to the HSF family.</text>
</comment>
<proteinExistence type="inferred from homology"/>
<name>A0A9Q0QVQ2_9MAGN</name>
<dbReference type="Gene3D" id="1.10.10.10">
    <property type="entry name" value="Winged helix-like DNA-binding domain superfamily/Winged helix DNA-binding domain"/>
    <property type="match status" value="1"/>
</dbReference>
<evidence type="ECO:0000256" key="4">
    <source>
        <dbReference type="ARBA" id="ARBA00023016"/>
    </source>
</evidence>
<dbReference type="Pfam" id="PF00447">
    <property type="entry name" value="HSF_DNA-bind"/>
    <property type="match status" value="1"/>
</dbReference>
<dbReference type="SUPFAM" id="SSF46785">
    <property type="entry name" value="Winged helix' DNA-binding domain"/>
    <property type="match status" value="1"/>
</dbReference>
<dbReference type="InterPro" id="IPR036390">
    <property type="entry name" value="WH_DNA-bd_sf"/>
</dbReference>
<evidence type="ECO:0000256" key="7">
    <source>
        <dbReference type="ARBA" id="ARBA00023242"/>
    </source>
</evidence>
<keyword evidence="5" id="KW-0238">DNA-binding</keyword>
<dbReference type="SMART" id="SM00415">
    <property type="entry name" value="HSF"/>
    <property type="match status" value="1"/>
</dbReference>
<feature type="domain" description="HSF-type DNA-binding" evidence="9">
    <location>
        <begin position="12"/>
        <end position="105"/>
    </location>
</feature>
<dbReference type="OrthoDB" id="60033at2759"/>
<organism evidence="10 11">
    <name type="scientific">Protea cynaroides</name>
    <dbReference type="NCBI Taxonomy" id="273540"/>
    <lineage>
        <taxon>Eukaryota</taxon>
        <taxon>Viridiplantae</taxon>
        <taxon>Streptophyta</taxon>
        <taxon>Embryophyta</taxon>
        <taxon>Tracheophyta</taxon>
        <taxon>Spermatophyta</taxon>
        <taxon>Magnoliopsida</taxon>
        <taxon>Proteales</taxon>
        <taxon>Proteaceae</taxon>
        <taxon>Protea</taxon>
    </lineage>
</organism>
<evidence type="ECO:0000256" key="8">
    <source>
        <dbReference type="RuleBase" id="RU004020"/>
    </source>
</evidence>
<keyword evidence="6" id="KW-0804">Transcription</keyword>
<keyword evidence="3" id="KW-0805">Transcription regulation</keyword>
<dbReference type="InterPro" id="IPR000232">
    <property type="entry name" value="HSF_DNA-bd"/>
</dbReference>
<protein>
    <recommendedName>
        <fullName evidence="9">HSF-type DNA-binding domain-containing protein</fullName>
    </recommendedName>
</protein>
<dbReference type="PANTHER" id="PTHR10015:SF325">
    <property type="entry name" value="HEAT STRESS TRANSCRIPTION FACTOR A-8"/>
    <property type="match status" value="1"/>
</dbReference>
<evidence type="ECO:0000256" key="6">
    <source>
        <dbReference type="ARBA" id="ARBA00023163"/>
    </source>
</evidence>
<evidence type="ECO:0000259" key="9">
    <source>
        <dbReference type="SMART" id="SM00415"/>
    </source>
</evidence>
<dbReference type="PANTHER" id="PTHR10015">
    <property type="entry name" value="HEAT SHOCK TRANSCRIPTION FACTOR"/>
    <property type="match status" value="1"/>
</dbReference>
<gene>
    <name evidence="10" type="ORF">NE237_006731</name>
</gene>
<dbReference type="PRINTS" id="PR00056">
    <property type="entry name" value="HSFDOMAIN"/>
</dbReference>
<sequence>MMEESVENRPPSLAPFITKCYDMVEDPDTDSIVSWSPSSDSFIILDITAFSKDLLPKYFKHSNFSSFVRQLNTYGFRKADPDRWEFANEGFIKGQKHLLRTITRKKHLHGLVQQKQSQQKNTSVGACVEVGKFGLHEEVESLKRDKNVLMQELVKVRQHQQTAEARLCCLTTRLQGMEKAQQQMLSFLAMAMQNPGFLAQLCQQNENWRTAGTSKKRRHPTLEQGVEDNEPVASDGQIVMYQPPRNETPNSVFMPMSNSTVTVSRDLENGMNEIFMNMDFMSSPMEKDSFSSESIDPFILPDFLDDDQMFEQLLLAGPFLENIEETESNILESMDTGMEVESAENNTSLEIMQKVESTPQDNSSEMSQKLNILTEQMGLLASETNSKQGVFNIST</sequence>
<evidence type="ECO:0000256" key="5">
    <source>
        <dbReference type="ARBA" id="ARBA00023125"/>
    </source>
</evidence>
<dbReference type="Proteomes" id="UP001141806">
    <property type="component" value="Unassembled WGS sequence"/>
</dbReference>
<keyword evidence="11" id="KW-1185">Reference proteome</keyword>
<dbReference type="FunFam" id="1.10.10.10:FF:000057">
    <property type="entry name" value="Heat shock transcription factor 1"/>
    <property type="match status" value="1"/>
</dbReference>
<keyword evidence="4" id="KW-0346">Stress response</keyword>
<dbReference type="GO" id="GO:0000978">
    <property type="term" value="F:RNA polymerase II cis-regulatory region sequence-specific DNA binding"/>
    <property type="evidence" value="ECO:0007669"/>
    <property type="project" value="TreeGrafter"/>
</dbReference>
<comment type="subcellular location">
    <subcellularLocation>
        <location evidence="1">Nucleus</location>
    </subcellularLocation>
</comment>
<keyword evidence="2" id="KW-0597">Phosphoprotein</keyword>
<keyword evidence="7" id="KW-0539">Nucleus</keyword>
<evidence type="ECO:0000313" key="11">
    <source>
        <dbReference type="Proteomes" id="UP001141806"/>
    </source>
</evidence>
<evidence type="ECO:0000313" key="10">
    <source>
        <dbReference type="EMBL" id="KAJ4973557.1"/>
    </source>
</evidence>
<dbReference type="GO" id="GO:0003700">
    <property type="term" value="F:DNA-binding transcription factor activity"/>
    <property type="evidence" value="ECO:0007669"/>
    <property type="project" value="InterPro"/>
</dbReference>
<dbReference type="GO" id="GO:0005634">
    <property type="term" value="C:nucleus"/>
    <property type="evidence" value="ECO:0007669"/>
    <property type="project" value="UniProtKB-SubCell"/>
</dbReference>
<accession>A0A9Q0QVQ2</accession>
<dbReference type="GO" id="GO:0034605">
    <property type="term" value="P:cellular response to heat"/>
    <property type="evidence" value="ECO:0007669"/>
    <property type="project" value="TreeGrafter"/>
</dbReference>
<dbReference type="EMBL" id="JAMYWD010000004">
    <property type="protein sequence ID" value="KAJ4973557.1"/>
    <property type="molecule type" value="Genomic_DNA"/>
</dbReference>
<evidence type="ECO:0000256" key="3">
    <source>
        <dbReference type="ARBA" id="ARBA00023015"/>
    </source>
</evidence>
<evidence type="ECO:0000256" key="2">
    <source>
        <dbReference type="ARBA" id="ARBA00022553"/>
    </source>
</evidence>
<dbReference type="GO" id="GO:0006357">
    <property type="term" value="P:regulation of transcription by RNA polymerase II"/>
    <property type="evidence" value="ECO:0007669"/>
    <property type="project" value="TreeGrafter"/>
</dbReference>
<dbReference type="InterPro" id="IPR036388">
    <property type="entry name" value="WH-like_DNA-bd_sf"/>
</dbReference>
<comment type="caution">
    <text evidence="10">The sequence shown here is derived from an EMBL/GenBank/DDBJ whole genome shotgun (WGS) entry which is preliminary data.</text>
</comment>